<evidence type="ECO:0000313" key="3">
    <source>
        <dbReference type="Proteomes" id="UP000295414"/>
    </source>
</evidence>
<gene>
    <name evidence="2" type="ORF">EDC34_101581</name>
</gene>
<keyword evidence="1" id="KW-0472">Membrane</keyword>
<sequence length="181" mass="19345">MDEHDARLPRDDALAHRLRQHWDAATPRVDQREAWRRLQAQLPPAPAARKRPRLAERLAEWRSWWLPTLSFASGAACAALALALLAPMTLSPARAPAAFEPLAGPAATTPAAGTRLAVAFAADARLADINTLLLQLQASVVQGPSALGLYTLEVAPDMAEQALQRLQSSPLVDSATLAPAS</sequence>
<keyword evidence="1" id="KW-0812">Transmembrane</keyword>
<dbReference type="Proteomes" id="UP000295414">
    <property type="component" value="Unassembled WGS sequence"/>
</dbReference>
<accession>A0A4V2V2T1</accession>
<protein>
    <submittedName>
        <fullName evidence="2">Uncharacterized protein</fullName>
    </submittedName>
</protein>
<evidence type="ECO:0000313" key="2">
    <source>
        <dbReference type="EMBL" id="TCT26252.1"/>
    </source>
</evidence>
<feature type="transmembrane region" description="Helical" evidence="1">
    <location>
        <begin position="64"/>
        <end position="86"/>
    </location>
</feature>
<comment type="caution">
    <text evidence="2">The sequence shown here is derived from an EMBL/GenBank/DDBJ whole genome shotgun (WGS) entry which is preliminary data.</text>
</comment>
<name>A0A4V2V2T1_9GAMM</name>
<reference evidence="2 3" key="1">
    <citation type="submission" date="2019-03" db="EMBL/GenBank/DDBJ databases">
        <title>Genomic Encyclopedia of Type Strains, Phase IV (KMG-IV): sequencing the most valuable type-strain genomes for metagenomic binning, comparative biology and taxonomic classification.</title>
        <authorList>
            <person name="Goeker M."/>
        </authorList>
    </citation>
    <scope>NUCLEOTIDE SEQUENCE [LARGE SCALE GENOMIC DNA]</scope>
    <source>
        <strain evidence="2 3">DSM 13605</strain>
    </source>
</reference>
<keyword evidence="1" id="KW-1133">Transmembrane helix</keyword>
<dbReference type="RefSeq" id="WP_114960145.1">
    <property type="nucleotide sequence ID" value="NZ_MSZW01000046.1"/>
</dbReference>
<proteinExistence type="predicted"/>
<dbReference type="AlphaFoldDB" id="A0A4V2V2T1"/>
<keyword evidence="3" id="KW-1185">Reference proteome</keyword>
<dbReference type="EMBL" id="SMAP01000001">
    <property type="protein sequence ID" value="TCT26252.1"/>
    <property type="molecule type" value="Genomic_DNA"/>
</dbReference>
<organism evidence="2 3">
    <name type="scientific">Thermomonas haemolytica</name>
    <dbReference type="NCBI Taxonomy" id="141949"/>
    <lineage>
        <taxon>Bacteria</taxon>
        <taxon>Pseudomonadati</taxon>
        <taxon>Pseudomonadota</taxon>
        <taxon>Gammaproteobacteria</taxon>
        <taxon>Lysobacterales</taxon>
        <taxon>Lysobacteraceae</taxon>
        <taxon>Thermomonas</taxon>
    </lineage>
</organism>
<evidence type="ECO:0000256" key="1">
    <source>
        <dbReference type="SAM" id="Phobius"/>
    </source>
</evidence>